<reference evidence="1 2" key="1">
    <citation type="submission" date="2023-06" db="EMBL/GenBank/DDBJ databases">
        <title>Roseiconus lacunae JC819 isolated from Gulf of Mannar region, Tamil Nadu.</title>
        <authorList>
            <person name="Pk S."/>
            <person name="Ch S."/>
            <person name="Ch V.R."/>
        </authorList>
    </citation>
    <scope>NUCLEOTIDE SEQUENCE [LARGE SCALE GENOMIC DNA]</scope>
    <source>
        <strain evidence="1 2">JC819</strain>
    </source>
</reference>
<dbReference type="Proteomes" id="UP001239462">
    <property type="component" value="Unassembled WGS sequence"/>
</dbReference>
<keyword evidence="2" id="KW-1185">Reference proteome</keyword>
<sequence length="63" mass="7136">WFPAIFDTAECVPINAAQSPTNQDKQCSANPKKEDGHYSIEWLMHVSQAFNLSMIHKTDSREA</sequence>
<gene>
    <name evidence="1" type="ORF">QTN89_28835</name>
</gene>
<protein>
    <submittedName>
        <fullName evidence="1">Uncharacterized protein</fullName>
    </submittedName>
</protein>
<evidence type="ECO:0000313" key="1">
    <source>
        <dbReference type="EMBL" id="MDM4019493.1"/>
    </source>
</evidence>
<accession>A0ABT7PT09</accession>
<dbReference type="EMBL" id="JASZZN010000080">
    <property type="protein sequence ID" value="MDM4019493.1"/>
    <property type="molecule type" value="Genomic_DNA"/>
</dbReference>
<name>A0ABT7PT09_9BACT</name>
<evidence type="ECO:0000313" key="2">
    <source>
        <dbReference type="Proteomes" id="UP001239462"/>
    </source>
</evidence>
<proteinExistence type="predicted"/>
<organism evidence="1 2">
    <name type="scientific">Roseiconus lacunae</name>
    <dbReference type="NCBI Taxonomy" id="2605694"/>
    <lineage>
        <taxon>Bacteria</taxon>
        <taxon>Pseudomonadati</taxon>
        <taxon>Planctomycetota</taxon>
        <taxon>Planctomycetia</taxon>
        <taxon>Pirellulales</taxon>
        <taxon>Pirellulaceae</taxon>
        <taxon>Roseiconus</taxon>
    </lineage>
</organism>
<comment type="caution">
    <text evidence="1">The sequence shown here is derived from an EMBL/GenBank/DDBJ whole genome shotgun (WGS) entry which is preliminary data.</text>
</comment>
<feature type="non-terminal residue" evidence="1">
    <location>
        <position position="1"/>
    </location>
</feature>
<dbReference type="RefSeq" id="WP_289167618.1">
    <property type="nucleotide sequence ID" value="NZ_JASZZN010000080.1"/>
</dbReference>